<comment type="caution">
    <text evidence="2">The sequence shown here is derived from an EMBL/GenBank/DDBJ whole genome shotgun (WGS) entry which is preliminary data.</text>
</comment>
<name>A0A8S2WTF6_9BILA</name>
<sequence length="46" mass="5430">LRKEHQDFIHKYVDLSCIKCYRGQLMLKDEVNQLNDQLSVGMFTDG</sequence>
<dbReference type="Proteomes" id="UP000677228">
    <property type="component" value="Unassembled WGS sequence"/>
</dbReference>
<protein>
    <submittedName>
        <fullName evidence="2">Uncharacterized protein</fullName>
    </submittedName>
</protein>
<evidence type="ECO:0000313" key="1">
    <source>
        <dbReference type="EMBL" id="CAF1632699.1"/>
    </source>
</evidence>
<feature type="non-terminal residue" evidence="2">
    <location>
        <position position="1"/>
    </location>
</feature>
<dbReference type="EMBL" id="CAJOBA010085284">
    <property type="protein sequence ID" value="CAF4460619.1"/>
    <property type="molecule type" value="Genomic_DNA"/>
</dbReference>
<gene>
    <name evidence="1" type="ORF">OVA965_LOCUS43818</name>
    <name evidence="2" type="ORF">TMI583_LOCUS46234</name>
</gene>
<evidence type="ECO:0000313" key="3">
    <source>
        <dbReference type="Proteomes" id="UP000682733"/>
    </source>
</evidence>
<dbReference type="AlphaFoldDB" id="A0A8S2WTF6"/>
<dbReference type="Proteomes" id="UP000682733">
    <property type="component" value="Unassembled WGS sequence"/>
</dbReference>
<proteinExistence type="predicted"/>
<reference evidence="2" key="1">
    <citation type="submission" date="2021-02" db="EMBL/GenBank/DDBJ databases">
        <authorList>
            <person name="Nowell W R."/>
        </authorList>
    </citation>
    <scope>NUCLEOTIDE SEQUENCE</scope>
</reference>
<dbReference type="EMBL" id="CAJNOK010059443">
    <property type="protein sequence ID" value="CAF1632699.1"/>
    <property type="molecule type" value="Genomic_DNA"/>
</dbReference>
<organism evidence="2 3">
    <name type="scientific">Didymodactylos carnosus</name>
    <dbReference type="NCBI Taxonomy" id="1234261"/>
    <lineage>
        <taxon>Eukaryota</taxon>
        <taxon>Metazoa</taxon>
        <taxon>Spiralia</taxon>
        <taxon>Gnathifera</taxon>
        <taxon>Rotifera</taxon>
        <taxon>Eurotatoria</taxon>
        <taxon>Bdelloidea</taxon>
        <taxon>Philodinida</taxon>
        <taxon>Philodinidae</taxon>
        <taxon>Didymodactylos</taxon>
    </lineage>
</organism>
<evidence type="ECO:0000313" key="2">
    <source>
        <dbReference type="EMBL" id="CAF4460619.1"/>
    </source>
</evidence>
<accession>A0A8S2WTF6</accession>